<evidence type="ECO:0000256" key="2">
    <source>
        <dbReference type="SAM" id="MobiDB-lite"/>
    </source>
</evidence>
<dbReference type="PROSITE" id="PS00028">
    <property type="entry name" value="ZINC_FINGER_C2H2_1"/>
    <property type="match status" value="1"/>
</dbReference>
<feature type="domain" description="C2H2-type" evidence="3">
    <location>
        <begin position="97"/>
        <end position="124"/>
    </location>
</feature>
<accession>A0ABQ7JUU0</accession>
<feature type="compositionally biased region" description="Acidic residues" evidence="2">
    <location>
        <begin position="309"/>
        <end position="322"/>
    </location>
</feature>
<sequence length="537" mass="57849">MTRRRSQALLSQNVFLAVSKRSSAPSPVVTKPKPLPFARLTTSRALLTATTGRGARSSIITSPSSPLNPSGISGSVITPSPRTSSSSSSSSSVYTPLICEICKKEYANNSTLRRHAKIHAYANASIATRKICNPPRLSSTPVTSGAMGANSVMLSSTHGSGGAPGLNTGVSSNMSSTLAAVNTHLLSSFWPYRDAPSPGTIMIANASVPLIGDATPTPTPDQLLLHQSSAVDSAVSGLMPGYNPGYDPTIRKPECAGCNKPFARRDTVILHIKNQKRKWDLLCAMLPALAVSTSTPATTASNADYGGDVSDDGDDGDEDDEETKNNDRRTSSVSKGTGWKAGSTAAQRRIVHQKKAHPFRVAEKLWQSTLQMKKIHFGAYKKPPSTSTVTAVNMATTTTAKRSSVTEAAGPKSRPLSFGNESGADVGEFDEEMHVDNDHQSQLQHQRHQTQGDVDVEMMNAYMANNIHDVNNNNKLNELQRENEDGWPSQEALELMDNQTKIQWMVRMAVVPPCWSERKVRIFGLHGEVEENVLQDG</sequence>
<feature type="compositionally biased region" description="Low complexity" evidence="2">
    <location>
        <begin position="295"/>
        <end position="308"/>
    </location>
</feature>
<dbReference type="SUPFAM" id="SSF57667">
    <property type="entry name" value="beta-beta-alpha zinc fingers"/>
    <property type="match status" value="1"/>
</dbReference>
<evidence type="ECO:0000313" key="4">
    <source>
        <dbReference type="EMBL" id="KAG0285486.1"/>
    </source>
</evidence>
<dbReference type="PROSITE" id="PS50157">
    <property type="entry name" value="ZINC_FINGER_C2H2_2"/>
    <property type="match status" value="1"/>
</dbReference>
<comment type="caution">
    <text evidence="4">The sequence shown here is derived from an EMBL/GenBank/DDBJ whole genome shotgun (WGS) entry which is preliminary data.</text>
</comment>
<keyword evidence="1" id="KW-0862">Zinc</keyword>
<dbReference type="Proteomes" id="UP001194696">
    <property type="component" value="Unassembled WGS sequence"/>
</dbReference>
<dbReference type="InterPro" id="IPR036236">
    <property type="entry name" value="Znf_C2H2_sf"/>
</dbReference>
<dbReference type="Pfam" id="PF00096">
    <property type="entry name" value="zf-C2H2"/>
    <property type="match status" value="1"/>
</dbReference>
<organism evidence="4 5">
    <name type="scientific">Linnemannia gamsii</name>
    <dbReference type="NCBI Taxonomy" id="64522"/>
    <lineage>
        <taxon>Eukaryota</taxon>
        <taxon>Fungi</taxon>
        <taxon>Fungi incertae sedis</taxon>
        <taxon>Mucoromycota</taxon>
        <taxon>Mortierellomycotina</taxon>
        <taxon>Mortierellomycetes</taxon>
        <taxon>Mortierellales</taxon>
        <taxon>Mortierellaceae</taxon>
        <taxon>Linnemannia</taxon>
    </lineage>
</organism>
<dbReference type="InterPro" id="IPR013087">
    <property type="entry name" value="Znf_C2H2_type"/>
</dbReference>
<feature type="region of interest" description="Disordered" evidence="2">
    <location>
        <begin position="51"/>
        <end position="92"/>
    </location>
</feature>
<keyword evidence="1" id="KW-0479">Metal-binding</keyword>
<evidence type="ECO:0000313" key="5">
    <source>
        <dbReference type="Proteomes" id="UP001194696"/>
    </source>
</evidence>
<feature type="region of interest" description="Disordered" evidence="2">
    <location>
        <begin position="401"/>
        <end position="421"/>
    </location>
</feature>
<dbReference type="EMBL" id="JAAAIM010000662">
    <property type="protein sequence ID" value="KAG0285486.1"/>
    <property type="molecule type" value="Genomic_DNA"/>
</dbReference>
<evidence type="ECO:0000256" key="1">
    <source>
        <dbReference type="PROSITE-ProRule" id="PRU00042"/>
    </source>
</evidence>
<protein>
    <recommendedName>
        <fullName evidence="3">C2H2-type domain-containing protein</fullName>
    </recommendedName>
</protein>
<gene>
    <name evidence="4" type="ORF">BGZ96_010272</name>
</gene>
<keyword evidence="1" id="KW-0863">Zinc-finger</keyword>
<feature type="compositionally biased region" description="Polar residues" evidence="2">
    <location>
        <begin position="58"/>
        <end position="83"/>
    </location>
</feature>
<keyword evidence="5" id="KW-1185">Reference proteome</keyword>
<evidence type="ECO:0000259" key="3">
    <source>
        <dbReference type="PROSITE" id="PS50157"/>
    </source>
</evidence>
<reference evidence="4 5" key="1">
    <citation type="journal article" date="2020" name="Fungal Divers.">
        <title>Resolving the Mortierellaceae phylogeny through synthesis of multi-gene phylogenetics and phylogenomics.</title>
        <authorList>
            <person name="Vandepol N."/>
            <person name="Liber J."/>
            <person name="Desiro A."/>
            <person name="Na H."/>
            <person name="Kennedy M."/>
            <person name="Barry K."/>
            <person name="Grigoriev I.V."/>
            <person name="Miller A.N."/>
            <person name="O'Donnell K."/>
            <person name="Stajich J.E."/>
            <person name="Bonito G."/>
        </authorList>
    </citation>
    <scope>NUCLEOTIDE SEQUENCE [LARGE SCALE GENOMIC DNA]</scope>
    <source>
        <strain evidence="4 5">AD045</strain>
    </source>
</reference>
<proteinExistence type="predicted"/>
<feature type="region of interest" description="Disordered" evidence="2">
    <location>
        <begin position="295"/>
        <end position="355"/>
    </location>
</feature>
<name>A0ABQ7JUU0_9FUNG</name>